<sequence length="1140" mass="129982">MYRIVIFFMLLTAVNVSADDSFSVYCLTTEQAENPVGIDSQSPRFSWKIYAQKRNFKQYAYQVCVADSPDKLMNSEAHVWDSGKVISDKSILVPFKGVRLKSSQVYYWRVRIWNDEDKVSAWSQINTFATGLLANSDWGNAQWISMEKDEGRVKGVHYQEEEALPTQKVGMYKLPQFRKQFRVKDKKISRAFAYVSGLGHFDFYLNGGKVGNHFLDAGWTLYDKEAFYVSFDITGLLQRGENVLGIMLGNGFYNVPQERYFKLLISYGAPKMKLYLRIVYDDASVQEIVSDKSWKVSESPVVFSSIYGGEDYDATREQPGWMYADFDSSGWKNVLVADYAPKMVSQQTEPLRIREEMPVVTYFKNEKGNWVYDLGQNFSGVIHLCIKGERGQSVRLTPAELLNQNRTVNQSASGEPFYFTYRLRGGQCIETWQPQFTYYGFRYVEVEGAIPAGEENPDKLPVIMELAGVHTCLAAPETGSFSCSNPLFNKIHNLIDWAMRSNMASVLTDCPHREKLGWVEQAYLMQYSLQYRYNMSRIYGKIIRDMYLSQTEEGMIPSIAPEYVRFKEGFEDTPEWGSAFIISSWYAYLWYGDDRTLAEFYPAMKRYMNYLASRAKDHIISYGLGDWFDIGPDVPGNSQLTSNGVTATAAYYYNAVIMQKIARLLGISEDVEVYEKLATDIKVSFNRTFLDSSSNIYDRNSQTTNAIVLFMDLADEAHKQIVVDNLVRDIQSRNYALTAGDIGYRYVLRALEANNLSELIYKMNCRYDVPGYGWQLAHDATALTESWQAFGFVSNNHFMLGHLMEWLYSGIGGIGQTEQSLGYKTVLIAPQIVGDITSATTSYESPYGLIHCEWKKEREKYELKVSVPANSEAVISLPAATFEDITDYGVALTSVTDIINMEVDQNGQMGIKLKVGSGNYLFTVNNPVYQTNTSLDVSEATNVLCLGNSITKHGVKHDIEWFSDWGMAASKEEYDYCHQLQSMFKQYNDSSTVTPLNIAYWEQNLNCNIDSLIGEKCLNKDLIIIRLGENVHDKELFKTRILDLVNVCKKYTSNVIITGCFWPDADKEEALINAANRNGLEYVPLAWISEQQGVYPKIGDKLYSTSSKPYKVKQDFIITHPNDKGMKMIARKIFEVIDRK</sequence>
<dbReference type="InterPro" id="IPR008902">
    <property type="entry name" value="Rhamnosid_concanavalin"/>
</dbReference>
<dbReference type="EC" id="3.2.1.40" evidence="2"/>
<dbReference type="PANTHER" id="PTHR33307">
    <property type="entry name" value="ALPHA-RHAMNOSIDASE (EUROFUNG)"/>
    <property type="match status" value="1"/>
</dbReference>
<dbReference type="InterPro" id="IPR035398">
    <property type="entry name" value="Bac_rhamnosid_C"/>
</dbReference>
<evidence type="ECO:0000256" key="4">
    <source>
        <dbReference type="SAM" id="SignalP"/>
    </source>
</evidence>
<dbReference type="InterPro" id="IPR008928">
    <property type="entry name" value="6-hairpin_glycosidase_sf"/>
</dbReference>
<dbReference type="Gene3D" id="2.60.420.10">
    <property type="entry name" value="Maltose phosphorylase, domain 3"/>
    <property type="match status" value="1"/>
</dbReference>
<feature type="chain" id="PRO_5010292297" description="alpha-L-rhamnosidase" evidence="4">
    <location>
        <begin position="19"/>
        <end position="1140"/>
    </location>
</feature>
<feature type="signal peptide" evidence="4">
    <location>
        <begin position="1"/>
        <end position="18"/>
    </location>
</feature>
<name>A0A1G6G824_BACOV</name>
<organism evidence="9 10">
    <name type="scientific">Bacteroides ovatus</name>
    <dbReference type="NCBI Taxonomy" id="28116"/>
    <lineage>
        <taxon>Bacteria</taxon>
        <taxon>Pseudomonadati</taxon>
        <taxon>Bacteroidota</taxon>
        <taxon>Bacteroidia</taxon>
        <taxon>Bacteroidales</taxon>
        <taxon>Bacteroidaceae</taxon>
        <taxon>Bacteroides</taxon>
    </lineage>
</organism>
<feature type="domain" description="Alpha-L-rhamnosidase concanavalin-like" evidence="5">
    <location>
        <begin position="365"/>
        <end position="452"/>
    </location>
</feature>
<keyword evidence="4" id="KW-0732">Signal</keyword>
<gene>
    <name evidence="9" type="ORF">SAMN05192581_102047</name>
</gene>
<evidence type="ECO:0000313" key="9">
    <source>
        <dbReference type="EMBL" id="SDB77346.1"/>
    </source>
</evidence>
<dbReference type="RefSeq" id="WP_074558269.1">
    <property type="nucleotide sequence ID" value="NZ_FMYE01000020.1"/>
</dbReference>
<dbReference type="Pfam" id="PF08531">
    <property type="entry name" value="Bac_rhamnosid_N"/>
    <property type="match status" value="1"/>
</dbReference>
<dbReference type="PIRSF" id="PIRSF010631">
    <property type="entry name" value="A-rhamnsds"/>
    <property type="match status" value="1"/>
</dbReference>
<feature type="domain" description="Bacterial alpha-L-rhamnosidase N-terminal" evidence="6">
    <location>
        <begin position="186"/>
        <end position="354"/>
    </location>
</feature>
<keyword evidence="3" id="KW-0378">Hydrolase</keyword>
<dbReference type="Gene3D" id="3.40.50.1110">
    <property type="entry name" value="SGNH hydrolase"/>
    <property type="match status" value="1"/>
</dbReference>
<feature type="domain" description="Alpha-L-rhamnosidase C-terminal" evidence="8">
    <location>
        <begin position="818"/>
        <end position="885"/>
    </location>
</feature>
<evidence type="ECO:0000256" key="3">
    <source>
        <dbReference type="ARBA" id="ARBA00022801"/>
    </source>
</evidence>
<dbReference type="Pfam" id="PF05592">
    <property type="entry name" value="Bac_rhamnosid"/>
    <property type="match status" value="1"/>
</dbReference>
<dbReference type="InterPro" id="IPR036514">
    <property type="entry name" value="SGNH_hydro_sf"/>
</dbReference>
<accession>A0A1G6G824</accession>
<dbReference type="Pfam" id="PF25788">
    <property type="entry name" value="Ig_Rha78A_N"/>
    <property type="match status" value="1"/>
</dbReference>
<dbReference type="InterPro" id="IPR016007">
    <property type="entry name" value="Alpha_rhamnosid"/>
</dbReference>
<comment type="catalytic activity">
    <reaction evidence="1">
        <text>Hydrolysis of terminal non-reducing alpha-L-rhamnose residues in alpha-L-rhamnosides.</text>
        <dbReference type="EC" id="3.2.1.40"/>
    </reaction>
</comment>
<dbReference type="Proteomes" id="UP000183670">
    <property type="component" value="Unassembled WGS sequence"/>
</dbReference>
<evidence type="ECO:0000256" key="1">
    <source>
        <dbReference type="ARBA" id="ARBA00001445"/>
    </source>
</evidence>
<dbReference type="InterPro" id="IPR013737">
    <property type="entry name" value="Bac_rhamnosid_N"/>
</dbReference>
<evidence type="ECO:0000259" key="6">
    <source>
        <dbReference type="Pfam" id="PF08531"/>
    </source>
</evidence>
<dbReference type="EMBL" id="FMYE01000020">
    <property type="protein sequence ID" value="SDB77346.1"/>
    <property type="molecule type" value="Genomic_DNA"/>
</dbReference>
<dbReference type="Pfam" id="PF17390">
    <property type="entry name" value="Bac_rhamnosid_C"/>
    <property type="match status" value="1"/>
</dbReference>
<proteinExistence type="predicted"/>
<evidence type="ECO:0000313" key="10">
    <source>
        <dbReference type="Proteomes" id="UP000183670"/>
    </source>
</evidence>
<dbReference type="GO" id="GO:0030596">
    <property type="term" value="F:alpha-L-rhamnosidase activity"/>
    <property type="evidence" value="ECO:0007669"/>
    <property type="project" value="UniProtKB-EC"/>
</dbReference>
<feature type="domain" description="Alpha-L-rhamnosidase six-hairpin glycosidase" evidence="7">
    <location>
        <begin position="477"/>
        <end position="810"/>
    </location>
</feature>
<dbReference type="PANTHER" id="PTHR33307:SF11">
    <property type="entry name" value="ALPHA-L-RHAMNOSIDASE"/>
    <property type="match status" value="1"/>
</dbReference>
<evidence type="ECO:0000259" key="7">
    <source>
        <dbReference type="Pfam" id="PF17389"/>
    </source>
</evidence>
<dbReference type="Gene3D" id="2.60.120.260">
    <property type="entry name" value="Galactose-binding domain-like"/>
    <property type="match status" value="2"/>
</dbReference>
<dbReference type="InterPro" id="IPR013783">
    <property type="entry name" value="Ig-like_fold"/>
</dbReference>
<dbReference type="SUPFAM" id="SSF52266">
    <property type="entry name" value="SGNH hydrolase"/>
    <property type="match status" value="1"/>
</dbReference>
<reference evidence="9 10" key="1">
    <citation type="submission" date="2016-10" db="EMBL/GenBank/DDBJ databases">
        <authorList>
            <person name="de Groot N.N."/>
        </authorList>
    </citation>
    <scope>NUCLEOTIDE SEQUENCE [LARGE SCALE GENOMIC DNA]</scope>
    <source>
        <strain evidence="9 10">NLAE-zl-C500</strain>
    </source>
</reference>
<dbReference type="GO" id="GO:0005975">
    <property type="term" value="P:carbohydrate metabolic process"/>
    <property type="evidence" value="ECO:0007669"/>
    <property type="project" value="InterPro"/>
</dbReference>
<dbReference type="GO" id="GO:0016788">
    <property type="term" value="F:hydrolase activity, acting on ester bonds"/>
    <property type="evidence" value="ECO:0007669"/>
    <property type="project" value="UniProtKB-ARBA"/>
</dbReference>
<dbReference type="Gene3D" id="1.50.10.10">
    <property type="match status" value="1"/>
</dbReference>
<evidence type="ECO:0000259" key="5">
    <source>
        <dbReference type="Pfam" id="PF05592"/>
    </source>
</evidence>
<dbReference type="SUPFAM" id="SSF48208">
    <property type="entry name" value="Six-hairpin glycosidases"/>
    <property type="match status" value="1"/>
</dbReference>
<evidence type="ECO:0000256" key="2">
    <source>
        <dbReference type="ARBA" id="ARBA00012652"/>
    </source>
</evidence>
<protein>
    <recommendedName>
        <fullName evidence="2">alpha-L-rhamnosidase</fullName>
        <ecNumber evidence="2">3.2.1.40</ecNumber>
    </recommendedName>
</protein>
<dbReference type="AlphaFoldDB" id="A0A1G6G824"/>
<dbReference type="Pfam" id="PF17389">
    <property type="entry name" value="Bac_rhamnosid6H"/>
    <property type="match status" value="1"/>
</dbReference>
<dbReference type="InterPro" id="IPR012341">
    <property type="entry name" value="6hp_glycosidase-like_sf"/>
</dbReference>
<evidence type="ECO:0000259" key="8">
    <source>
        <dbReference type="Pfam" id="PF17390"/>
    </source>
</evidence>
<dbReference type="InterPro" id="IPR035396">
    <property type="entry name" value="Bac_rhamnosid6H"/>
</dbReference>
<dbReference type="Gene3D" id="2.60.40.10">
    <property type="entry name" value="Immunoglobulins"/>
    <property type="match status" value="1"/>
</dbReference>